<dbReference type="GO" id="GO:0022857">
    <property type="term" value="F:transmembrane transporter activity"/>
    <property type="evidence" value="ECO:0007669"/>
    <property type="project" value="InterPro"/>
</dbReference>
<reference evidence="7 8" key="1">
    <citation type="submission" date="2016-11" db="EMBL/GenBank/DDBJ databases">
        <authorList>
            <person name="Jaros S."/>
            <person name="Januszkiewicz K."/>
            <person name="Wedrychowicz H."/>
        </authorList>
    </citation>
    <scope>NUCLEOTIDE SEQUENCE [LARGE SCALE GENOMIC DNA]</scope>
    <source>
        <strain evidence="7 8">DSM 44666</strain>
    </source>
</reference>
<dbReference type="RefSeq" id="WP_073156623.1">
    <property type="nucleotide sequence ID" value="NZ_FQVL01000012.1"/>
</dbReference>
<dbReference type="GO" id="GO:0005886">
    <property type="term" value="C:plasma membrane"/>
    <property type="evidence" value="ECO:0007669"/>
    <property type="project" value="UniProtKB-SubCell"/>
</dbReference>
<feature type="transmembrane region" description="Helical" evidence="6">
    <location>
        <begin position="155"/>
        <end position="172"/>
    </location>
</feature>
<feature type="transmembrane region" description="Helical" evidence="6">
    <location>
        <begin position="66"/>
        <end position="89"/>
    </location>
</feature>
<proteinExistence type="predicted"/>
<organism evidence="7 8">
    <name type="scientific">Seinonella peptonophila</name>
    <dbReference type="NCBI Taxonomy" id="112248"/>
    <lineage>
        <taxon>Bacteria</taxon>
        <taxon>Bacillati</taxon>
        <taxon>Bacillota</taxon>
        <taxon>Bacilli</taxon>
        <taxon>Bacillales</taxon>
        <taxon>Thermoactinomycetaceae</taxon>
        <taxon>Seinonella</taxon>
    </lineage>
</organism>
<dbReference type="Pfam" id="PF02653">
    <property type="entry name" value="BPD_transp_2"/>
    <property type="match status" value="1"/>
</dbReference>
<feature type="transmembrane region" description="Helical" evidence="6">
    <location>
        <begin position="95"/>
        <end position="114"/>
    </location>
</feature>
<evidence type="ECO:0000256" key="3">
    <source>
        <dbReference type="ARBA" id="ARBA00022692"/>
    </source>
</evidence>
<keyword evidence="4 6" id="KW-1133">Transmembrane helix</keyword>
<comment type="subcellular location">
    <subcellularLocation>
        <location evidence="1">Cell membrane</location>
        <topology evidence="1">Multi-pass membrane protein</topology>
    </subcellularLocation>
</comment>
<evidence type="ECO:0000256" key="5">
    <source>
        <dbReference type="ARBA" id="ARBA00023136"/>
    </source>
</evidence>
<sequence length="317" mass="33582">MIQAIWEQVLNLTLFVVLLRVTVPILLSALGGMISMVGGVVNIGLEGIMLLSAFSSIAVGAATGSWLLGVVAGVIISILVSMLMGFFSIKLKVDIIIVGFAVNILGSGLTIFLMNKIYGLTGNYSPEQLNRIPSIHIPFIEQIPIIGKLLSGHNLMVWVSIIAVFLCLVLLYRTPHGIHLRAVGESPEAAASLGISVDRMQFIALAWSGLFAGLAGAYLSMGMTSMFVKDMTAGTGFIALAVVMLGGSNPVGILIGSLIFGLGSTITTIVQTIPGNQIPSQFVQMIPYVVTILALIILAIRKKKKQLELTSQSTTQS</sequence>
<evidence type="ECO:0000256" key="6">
    <source>
        <dbReference type="SAM" id="Phobius"/>
    </source>
</evidence>
<evidence type="ECO:0000256" key="1">
    <source>
        <dbReference type="ARBA" id="ARBA00004651"/>
    </source>
</evidence>
<keyword evidence="3 6" id="KW-0812">Transmembrane</keyword>
<feature type="transmembrane region" description="Helical" evidence="6">
    <location>
        <begin position="12"/>
        <end position="34"/>
    </location>
</feature>
<protein>
    <submittedName>
        <fullName evidence="7">Nucleoside ABC transporter membrane protein</fullName>
    </submittedName>
</protein>
<dbReference type="AlphaFoldDB" id="A0A1M5A5S7"/>
<dbReference type="InterPro" id="IPR001851">
    <property type="entry name" value="ABC_transp_permease"/>
</dbReference>
<keyword evidence="2" id="KW-1003">Cell membrane</keyword>
<dbReference type="EMBL" id="FQVL01000012">
    <property type="protein sequence ID" value="SHF25679.1"/>
    <property type="molecule type" value="Genomic_DNA"/>
</dbReference>
<dbReference type="STRING" id="112248.SAMN05444392_11234"/>
<feature type="transmembrane region" description="Helical" evidence="6">
    <location>
        <begin position="40"/>
        <end position="59"/>
    </location>
</feature>
<dbReference type="PANTHER" id="PTHR43370:SF1">
    <property type="entry name" value="GUANOSINE ABC TRANSPORTER PERMEASE PROTEIN NUPQ"/>
    <property type="match status" value="1"/>
</dbReference>
<feature type="transmembrane region" description="Helical" evidence="6">
    <location>
        <begin position="282"/>
        <end position="300"/>
    </location>
</feature>
<name>A0A1M5A5S7_9BACL</name>
<dbReference type="Proteomes" id="UP000184476">
    <property type="component" value="Unassembled WGS sequence"/>
</dbReference>
<dbReference type="CDD" id="cd06580">
    <property type="entry name" value="TM_PBP1_transp_TpRbsC_like"/>
    <property type="match status" value="1"/>
</dbReference>
<feature type="transmembrane region" description="Helical" evidence="6">
    <location>
        <begin position="202"/>
        <end position="221"/>
    </location>
</feature>
<dbReference type="PANTHER" id="PTHR43370">
    <property type="entry name" value="SUGAR ABC TRANSPORTER INTEGRAL MEMBRANE PROTEIN-RELATED"/>
    <property type="match status" value="1"/>
</dbReference>
<dbReference type="OrthoDB" id="9792579at2"/>
<evidence type="ECO:0000313" key="8">
    <source>
        <dbReference type="Proteomes" id="UP000184476"/>
    </source>
</evidence>
<keyword evidence="5 6" id="KW-0472">Membrane</keyword>
<feature type="transmembrane region" description="Helical" evidence="6">
    <location>
        <begin position="233"/>
        <end position="262"/>
    </location>
</feature>
<keyword evidence="8" id="KW-1185">Reference proteome</keyword>
<evidence type="ECO:0000256" key="2">
    <source>
        <dbReference type="ARBA" id="ARBA00022475"/>
    </source>
</evidence>
<gene>
    <name evidence="7" type="ORF">SAMN05444392_11234</name>
</gene>
<evidence type="ECO:0000313" key="7">
    <source>
        <dbReference type="EMBL" id="SHF25679.1"/>
    </source>
</evidence>
<accession>A0A1M5A5S7</accession>
<evidence type="ECO:0000256" key="4">
    <source>
        <dbReference type="ARBA" id="ARBA00022989"/>
    </source>
</evidence>